<dbReference type="eggNOG" id="COG4758">
    <property type="taxonomic scope" value="Bacteria"/>
</dbReference>
<dbReference type="PANTHER" id="PTHR33885">
    <property type="entry name" value="PHAGE SHOCK PROTEIN C"/>
    <property type="match status" value="1"/>
</dbReference>
<evidence type="ECO:0000313" key="10">
    <source>
        <dbReference type="Proteomes" id="UP000007076"/>
    </source>
</evidence>
<reference evidence="9 10" key="1">
    <citation type="journal article" date="2010" name="DNA Res.">
        <title>Genome sequence of Kitasatospora setae NBRC 14216T: an evolutionary snapshot of the family Streptomycetaceae.</title>
        <authorList>
            <person name="Ichikawa N."/>
            <person name="Oguchi A."/>
            <person name="Ikeda H."/>
            <person name="Ishikawa J."/>
            <person name="Kitani S."/>
            <person name="Watanabe Y."/>
            <person name="Nakamura S."/>
            <person name="Katano Y."/>
            <person name="Kishi E."/>
            <person name="Sasagawa M."/>
            <person name="Ankai A."/>
            <person name="Fukui S."/>
            <person name="Hashimoto Y."/>
            <person name="Kamata S."/>
            <person name="Otoguro M."/>
            <person name="Tanikawa S."/>
            <person name="Nihira T."/>
            <person name="Horinouchi S."/>
            <person name="Ohnishi Y."/>
            <person name="Hayakawa M."/>
            <person name="Kuzuyama T."/>
            <person name="Arisawa A."/>
            <person name="Nomoto F."/>
            <person name="Miura H."/>
            <person name="Takahashi Y."/>
            <person name="Fujita N."/>
        </authorList>
    </citation>
    <scope>NUCLEOTIDE SEQUENCE [LARGE SCALE GENOMIC DNA]</scope>
    <source>
        <strain evidence="10">ATCC 33774 / DSM 43861 / JCM 3304 / KCC A-0304 / NBRC 14216 / KM-6054</strain>
    </source>
</reference>
<feature type="region of interest" description="Disordered" evidence="6">
    <location>
        <begin position="204"/>
        <end position="296"/>
    </location>
</feature>
<evidence type="ECO:0000256" key="1">
    <source>
        <dbReference type="ARBA" id="ARBA00004162"/>
    </source>
</evidence>
<feature type="region of interest" description="Disordered" evidence="6">
    <location>
        <begin position="309"/>
        <end position="335"/>
    </location>
</feature>
<keyword evidence="4 7" id="KW-1133">Transmembrane helix</keyword>
<keyword evidence="5 7" id="KW-0472">Membrane</keyword>
<dbReference type="EMBL" id="AP010968">
    <property type="protein sequence ID" value="BAJ28901.1"/>
    <property type="molecule type" value="Genomic_DNA"/>
</dbReference>
<dbReference type="Proteomes" id="UP000007076">
    <property type="component" value="Chromosome"/>
</dbReference>
<protein>
    <recommendedName>
        <fullName evidence="8">Phage shock protein PspC N-terminal domain-containing protein</fullName>
    </recommendedName>
</protein>
<feature type="transmembrane region" description="Helical" evidence="7">
    <location>
        <begin position="370"/>
        <end position="387"/>
    </location>
</feature>
<dbReference type="STRING" id="452652.KSE_30910"/>
<evidence type="ECO:0000256" key="3">
    <source>
        <dbReference type="ARBA" id="ARBA00022692"/>
    </source>
</evidence>
<dbReference type="Pfam" id="PF04024">
    <property type="entry name" value="PspC"/>
    <property type="match status" value="1"/>
</dbReference>
<keyword evidence="10" id="KW-1185">Reference proteome</keyword>
<keyword evidence="3 7" id="KW-0812">Transmembrane</keyword>
<evidence type="ECO:0000256" key="2">
    <source>
        <dbReference type="ARBA" id="ARBA00022475"/>
    </source>
</evidence>
<dbReference type="GO" id="GO:0005886">
    <property type="term" value="C:plasma membrane"/>
    <property type="evidence" value="ECO:0007669"/>
    <property type="project" value="UniProtKB-SubCell"/>
</dbReference>
<dbReference type="InterPro" id="IPR007168">
    <property type="entry name" value="Phageshock_PspC_N"/>
</dbReference>
<feature type="transmembrane region" description="Helical" evidence="7">
    <location>
        <begin position="46"/>
        <end position="73"/>
    </location>
</feature>
<accession>E4NCH0</accession>
<feature type="region of interest" description="Disordered" evidence="6">
    <location>
        <begin position="1"/>
        <end position="20"/>
    </location>
</feature>
<dbReference type="RefSeq" id="WP_014136213.1">
    <property type="nucleotide sequence ID" value="NC_016109.1"/>
</dbReference>
<feature type="domain" description="Phage shock protein PspC N-terminal" evidence="8">
    <location>
        <begin position="20"/>
        <end position="76"/>
    </location>
</feature>
<comment type="subcellular location">
    <subcellularLocation>
        <location evidence="1">Cell membrane</location>
        <topology evidence="1">Single-pass membrane protein</topology>
    </subcellularLocation>
</comment>
<feature type="transmembrane region" description="Helical" evidence="7">
    <location>
        <begin position="399"/>
        <end position="419"/>
    </location>
</feature>
<dbReference type="PANTHER" id="PTHR33885:SF3">
    <property type="entry name" value="PHAGE SHOCK PROTEIN C"/>
    <property type="match status" value="1"/>
</dbReference>
<keyword evidence="2" id="KW-1003">Cell membrane</keyword>
<name>E4NCH0_KITSK</name>
<organism evidence="9 10">
    <name type="scientific">Kitasatospora setae (strain ATCC 33774 / DSM 43861 / JCM 3304 / KCC A-0304 / NBRC 14216 / KM-6054)</name>
    <name type="common">Streptomyces setae</name>
    <dbReference type="NCBI Taxonomy" id="452652"/>
    <lineage>
        <taxon>Bacteria</taxon>
        <taxon>Bacillati</taxon>
        <taxon>Actinomycetota</taxon>
        <taxon>Actinomycetes</taxon>
        <taxon>Kitasatosporales</taxon>
        <taxon>Streptomycetaceae</taxon>
        <taxon>Kitasatospora</taxon>
    </lineage>
</organism>
<feature type="compositionally biased region" description="Basic and acidic residues" evidence="6">
    <location>
        <begin position="282"/>
        <end position="296"/>
    </location>
</feature>
<feature type="transmembrane region" description="Helical" evidence="7">
    <location>
        <begin position="343"/>
        <end position="364"/>
    </location>
</feature>
<evidence type="ECO:0000256" key="7">
    <source>
        <dbReference type="SAM" id="Phobius"/>
    </source>
</evidence>
<feature type="compositionally biased region" description="Basic and acidic residues" evidence="6">
    <location>
        <begin position="309"/>
        <end position="330"/>
    </location>
</feature>
<dbReference type="InterPro" id="IPR052027">
    <property type="entry name" value="PspC"/>
</dbReference>
<feature type="transmembrane region" description="Helical" evidence="7">
    <location>
        <begin position="120"/>
        <end position="137"/>
    </location>
</feature>
<proteinExistence type="predicted"/>
<feature type="compositionally biased region" description="Low complexity" evidence="6">
    <location>
        <begin position="208"/>
        <end position="225"/>
    </location>
</feature>
<dbReference type="PATRIC" id="fig|452652.3.peg.3102"/>
<sequence length="538" mass="57139">MTDDQIPVEPPAAPAEGRPALTRSSRHRVVAGVCGGLGRYLDIDPVVFRVVIAVLGLTGGLGLFLYGLAWLVVPREAADGEGGRTELQRVLTGRVDGQSIGAVLLTVIGTGVFFSSMGDGGQLFPLLLLAALVFLALRYDPERRRRFDGGDPPPPPPPGPRDRLEEGGPFADWKTWSETVGRDLRGSWKSRSAELHERMAAWHGEQAAGGSAARPGAGAARPDGTGVDGAGQRPADTPPVGPSGYLWDPRHPERDPYGGAGPVPPGAPAQPWWQRADLPEGDPLRKEPREETYQDRMERRMADYRAKAGERQQAQREAMERHRASMERHREWKARRRAERGSSVLGASAVLVALGSAWAVAAAGHGEQRWSTVLAVALLPLGLAMLVSARWGRTRGLTFLSLLVTAALAVSAGTSATVADSTGDRTWTVAAASDLRERYTLGFGEANLDLSAVDPGGGTAGTSLRVAAGDARVTVPSGVELRLKLRDGAGEVRLPDGQRFSGPFVNEDVVIEVPDGRPSKGALELTVTVGAGNIEVVR</sequence>
<feature type="region of interest" description="Disordered" evidence="6">
    <location>
        <begin position="144"/>
        <end position="176"/>
    </location>
</feature>
<dbReference type="HOGENOM" id="CLU_030489_2_0_11"/>
<feature type="transmembrane region" description="Helical" evidence="7">
    <location>
        <begin position="94"/>
        <end position="114"/>
    </location>
</feature>
<evidence type="ECO:0000313" key="9">
    <source>
        <dbReference type="EMBL" id="BAJ28901.1"/>
    </source>
</evidence>
<dbReference type="KEGG" id="ksk:KSE_30910"/>
<evidence type="ECO:0000256" key="6">
    <source>
        <dbReference type="SAM" id="MobiDB-lite"/>
    </source>
</evidence>
<dbReference type="eggNOG" id="COG1983">
    <property type="taxonomic scope" value="Bacteria"/>
</dbReference>
<gene>
    <name evidence="9" type="ordered locus">KSE_30910</name>
</gene>
<evidence type="ECO:0000256" key="4">
    <source>
        <dbReference type="ARBA" id="ARBA00022989"/>
    </source>
</evidence>
<evidence type="ECO:0000256" key="5">
    <source>
        <dbReference type="ARBA" id="ARBA00023136"/>
    </source>
</evidence>
<evidence type="ECO:0000259" key="8">
    <source>
        <dbReference type="Pfam" id="PF04024"/>
    </source>
</evidence>
<dbReference type="AlphaFoldDB" id="E4NCH0"/>